<proteinExistence type="predicted"/>
<protein>
    <recommendedName>
        <fullName evidence="3">MarR family transcriptional regulator</fullName>
    </recommendedName>
</protein>
<comment type="caution">
    <text evidence="1">The sequence shown here is derived from an EMBL/GenBank/DDBJ whole genome shotgun (WGS) entry which is preliminary data.</text>
</comment>
<accession>A0ABT7YA03</accession>
<dbReference type="EMBL" id="JAUEPH010000001">
    <property type="protein sequence ID" value="MDN3203039.1"/>
    <property type="molecule type" value="Genomic_DNA"/>
</dbReference>
<keyword evidence="2" id="KW-1185">Reference proteome</keyword>
<dbReference type="Proteomes" id="UP001171916">
    <property type="component" value="Unassembled WGS sequence"/>
</dbReference>
<dbReference type="RefSeq" id="WP_289998591.1">
    <property type="nucleotide sequence ID" value="NZ_JAUEPH010000001.1"/>
</dbReference>
<name>A0ABT7YA03_9BACT</name>
<organism evidence="1 2">
    <name type="scientific">Algoriphagus sediminis</name>
    <dbReference type="NCBI Taxonomy" id="3057113"/>
    <lineage>
        <taxon>Bacteria</taxon>
        <taxon>Pseudomonadati</taxon>
        <taxon>Bacteroidota</taxon>
        <taxon>Cytophagia</taxon>
        <taxon>Cytophagales</taxon>
        <taxon>Cyclobacteriaceae</taxon>
        <taxon>Algoriphagus</taxon>
    </lineage>
</organism>
<reference evidence="1" key="1">
    <citation type="submission" date="2023-06" db="EMBL/GenBank/DDBJ databases">
        <title>Robiginitalea aurantiacus sp. nov. and Algoriphagus sediminis sp. nov., isolated from coastal sediment.</title>
        <authorList>
            <person name="Zhou Z.Y."/>
            <person name="An J."/>
            <person name="Jia Y.W."/>
            <person name="Du Z.J."/>
        </authorList>
    </citation>
    <scope>NUCLEOTIDE SEQUENCE</scope>
    <source>
        <strain evidence="1">C2-7</strain>
    </source>
</reference>
<evidence type="ECO:0008006" key="3">
    <source>
        <dbReference type="Google" id="ProtNLM"/>
    </source>
</evidence>
<evidence type="ECO:0000313" key="2">
    <source>
        <dbReference type="Proteomes" id="UP001171916"/>
    </source>
</evidence>
<evidence type="ECO:0000313" key="1">
    <source>
        <dbReference type="EMBL" id="MDN3203039.1"/>
    </source>
</evidence>
<gene>
    <name evidence="1" type="ORF">QVH07_02715</name>
</gene>
<sequence length="83" mass="9689">MNDDQFDLIDELYFVQDFDYLRETLGWADDHLIGVLQSLVDEGWVKVLKSPDEELFDKIDLKINGTTFMYLATKEGLMKHNMG</sequence>